<reference evidence="4" key="1">
    <citation type="journal article" date="2017" name="Nat. Ecol. Evol.">
        <title>Genome expansion and lineage-specific genetic innovations in the forest pathogenic fungi Armillaria.</title>
        <authorList>
            <person name="Sipos G."/>
            <person name="Prasanna A.N."/>
            <person name="Walter M.C."/>
            <person name="O'Connor E."/>
            <person name="Balint B."/>
            <person name="Krizsan K."/>
            <person name="Kiss B."/>
            <person name="Hess J."/>
            <person name="Varga T."/>
            <person name="Slot J."/>
            <person name="Riley R."/>
            <person name="Boka B."/>
            <person name="Rigling D."/>
            <person name="Barry K."/>
            <person name="Lee J."/>
            <person name="Mihaltcheva S."/>
            <person name="LaButti K."/>
            <person name="Lipzen A."/>
            <person name="Waldron R."/>
            <person name="Moloney N.M."/>
            <person name="Sperisen C."/>
            <person name="Kredics L."/>
            <person name="Vagvoelgyi C."/>
            <person name="Patrignani A."/>
            <person name="Fitzpatrick D."/>
            <person name="Nagy I."/>
            <person name="Doyle S."/>
            <person name="Anderson J.B."/>
            <person name="Grigoriev I.V."/>
            <person name="Gueldener U."/>
            <person name="Muensterkoetter M."/>
            <person name="Nagy L.G."/>
        </authorList>
    </citation>
    <scope>NUCLEOTIDE SEQUENCE [LARGE SCALE GENOMIC DNA]</scope>
    <source>
        <strain evidence="4">Ar21-2</strain>
    </source>
</reference>
<dbReference type="InParanoid" id="A0A2H3DN05"/>
<sequence length="141" mass="15883">MSTAATPASPSIAAASNTVAGTSTRSTPADGAHQPHKVCYIPLCAIFTLSSGTQVRIVACTDDEAVTLLKQCLQESRETHLRHVKKLQEECENIMHQQLPDTDIETLSQQIEVMKLAHKDELDKRRKMYHETYRRLEDEHR</sequence>
<evidence type="ECO:0000256" key="2">
    <source>
        <dbReference type="SAM" id="MobiDB-lite"/>
    </source>
</evidence>
<proteinExistence type="predicted"/>
<protein>
    <submittedName>
        <fullName evidence="3">Uncharacterized protein</fullName>
    </submittedName>
</protein>
<feature type="compositionally biased region" description="Polar residues" evidence="2">
    <location>
        <begin position="17"/>
        <end position="27"/>
    </location>
</feature>
<keyword evidence="4" id="KW-1185">Reference proteome</keyword>
<accession>A0A2H3DN05</accession>
<feature type="compositionally biased region" description="Low complexity" evidence="2">
    <location>
        <begin position="1"/>
        <end position="16"/>
    </location>
</feature>
<feature type="coiled-coil region" evidence="1">
    <location>
        <begin position="70"/>
        <end position="139"/>
    </location>
</feature>
<dbReference type="EMBL" id="KZ293671">
    <property type="protein sequence ID" value="PBK88826.1"/>
    <property type="molecule type" value="Genomic_DNA"/>
</dbReference>
<feature type="region of interest" description="Disordered" evidence="2">
    <location>
        <begin position="1"/>
        <end position="33"/>
    </location>
</feature>
<dbReference type="Proteomes" id="UP000217790">
    <property type="component" value="Unassembled WGS sequence"/>
</dbReference>
<evidence type="ECO:0000313" key="3">
    <source>
        <dbReference type="EMBL" id="PBK88826.1"/>
    </source>
</evidence>
<gene>
    <name evidence="3" type="ORF">ARMGADRAFT_1084381</name>
</gene>
<evidence type="ECO:0000313" key="4">
    <source>
        <dbReference type="Proteomes" id="UP000217790"/>
    </source>
</evidence>
<keyword evidence="1" id="KW-0175">Coiled coil</keyword>
<name>A0A2H3DN05_ARMGA</name>
<evidence type="ECO:0000256" key="1">
    <source>
        <dbReference type="SAM" id="Coils"/>
    </source>
</evidence>
<dbReference type="AlphaFoldDB" id="A0A2H3DN05"/>
<organism evidence="3 4">
    <name type="scientific">Armillaria gallica</name>
    <name type="common">Bulbous honey fungus</name>
    <name type="synonym">Armillaria bulbosa</name>
    <dbReference type="NCBI Taxonomy" id="47427"/>
    <lineage>
        <taxon>Eukaryota</taxon>
        <taxon>Fungi</taxon>
        <taxon>Dikarya</taxon>
        <taxon>Basidiomycota</taxon>
        <taxon>Agaricomycotina</taxon>
        <taxon>Agaricomycetes</taxon>
        <taxon>Agaricomycetidae</taxon>
        <taxon>Agaricales</taxon>
        <taxon>Marasmiineae</taxon>
        <taxon>Physalacriaceae</taxon>
        <taxon>Armillaria</taxon>
    </lineage>
</organism>